<reference evidence="6" key="1">
    <citation type="submission" date="2024-05" db="EMBL/GenBank/DDBJ databases">
        <title>Alkalihalobacillus sp. strain MEB203 novel alkaliphilic bacterium from Lonar Lake, India.</title>
        <authorList>
            <person name="Joshi A."/>
            <person name="Thite S."/>
            <person name="Mengade P."/>
        </authorList>
    </citation>
    <scope>NUCLEOTIDE SEQUENCE</scope>
    <source>
        <strain evidence="6">MEB 203</strain>
    </source>
</reference>
<dbReference type="SUPFAM" id="SSF53927">
    <property type="entry name" value="Cytidine deaminase-like"/>
    <property type="match status" value="1"/>
</dbReference>
<organism evidence="6 7">
    <name type="scientific">Alkalihalobacterium chitinilyticum</name>
    <dbReference type="NCBI Taxonomy" id="2980103"/>
    <lineage>
        <taxon>Bacteria</taxon>
        <taxon>Bacillati</taxon>
        <taxon>Bacillota</taxon>
        <taxon>Bacilli</taxon>
        <taxon>Bacillales</taxon>
        <taxon>Bacillaceae</taxon>
        <taxon>Alkalihalobacterium</taxon>
    </lineage>
</organism>
<dbReference type="Pfam" id="PF00383">
    <property type="entry name" value="dCMP_cyt_deam_1"/>
    <property type="match status" value="1"/>
</dbReference>
<dbReference type="Gene3D" id="3.40.140.10">
    <property type="entry name" value="Cytidine Deaminase, domain 2"/>
    <property type="match status" value="1"/>
</dbReference>
<comment type="similarity">
    <text evidence="1">Belongs to the cytidine and deoxycytidylate deaminase family.</text>
</comment>
<dbReference type="InterPro" id="IPR002125">
    <property type="entry name" value="CMP_dCMP_dom"/>
</dbReference>
<dbReference type="PANTHER" id="PTHR11644:SF2">
    <property type="entry name" value="CYTIDINE DEAMINASE"/>
    <property type="match status" value="1"/>
</dbReference>
<dbReference type="Proteomes" id="UP001148125">
    <property type="component" value="Unassembled WGS sequence"/>
</dbReference>
<dbReference type="EMBL" id="JAOTPO010000004">
    <property type="protein sequence ID" value="MDE5413202.1"/>
    <property type="molecule type" value="Genomic_DNA"/>
</dbReference>
<keyword evidence="7" id="KW-1185">Reference proteome</keyword>
<keyword evidence="2" id="KW-0479">Metal-binding</keyword>
<keyword evidence="4" id="KW-0862">Zinc</keyword>
<dbReference type="InterPro" id="IPR016193">
    <property type="entry name" value="Cytidine_deaminase-like"/>
</dbReference>
<evidence type="ECO:0000256" key="1">
    <source>
        <dbReference type="ARBA" id="ARBA00006576"/>
    </source>
</evidence>
<sequence length="125" mass="13822">MEINQLKDLAMSKVNPQKLTENCYVGSVACALVTEQGNVYTGVCIDAPSGMGFCAEHAAIAQMITNNETRITQIVAAGPEGKIYPPCGRCREFIYQINPKNIEAEILVEENKVVSLEEILPYRWN</sequence>
<dbReference type="CDD" id="cd01283">
    <property type="entry name" value="cytidine_deaminase"/>
    <property type="match status" value="1"/>
</dbReference>
<evidence type="ECO:0000313" key="6">
    <source>
        <dbReference type="EMBL" id="MDE5413202.1"/>
    </source>
</evidence>
<evidence type="ECO:0000256" key="2">
    <source>
        <dbReference type="ARBA" id="ARBA00022723"/>
    </source>
</evidence>
<evidence type="ECO:0000256" key="4">
    <source>
        <dbReference type="ARBA" id="ARBA00022833"/>
    </source>
</evidence>
<evidence type="ECO:0000256" key="3">
    <source>
        <dbReference type="ARBA" id="ARBA00022801"/>
    </source>
</evidence>
<dbReference type="PROSITE" id="PS00903">
    <property type="entry name" value="CYT_DCMP_DEAMINASES_1"/>
    <property type="match status" value="1"/>
</dbReference>
<name>A0ABT5VES8_9BACI</name>
<evidence type="ECO:0000259" key="5">
    <source>
        <dbReference type="PROSITE" id="PS51747"/>
    </source>
</evidence>
<accession>A0ABT5VES8</accession>
<comment type="caution">
    <text evidence="6">The sequence shown here is derived from an EMBL/GenBank/DDBJ whole genome shotgun (WGS) entry which is preliminary data.</text>
</comment>
<dbReference type="InterPro" id="IPR016192">
    <property type="entry name" value="APOBEC/CMP_deaminase_Zn-bd"/>
</dbReference>
<dbReference type="RefSeq" id="WP_275117827.1">
    <property type="nucleotide sequence ID" value="NZ_JAOTPO010000004.1"/>
</dbReference>
<feature type="domain" description="CMP/dCMP-type deaminase" evidence="5">
    <location>
        <begin position="7"/>
        <end position="125"/>
    </location>
</feature>
<dbReference type="InterPro" id="IPR050202">
    <property type="entry name" value="Cyt/Deoxycyt_deaminase"/>
</dbReference>
<keyword evidence="3" id="KW-0378">Hydrolase</keyword>
<dbReference type="PROSITE" id="PS51747">
    <property type="entry name" value="CYT_DCMP_DEAMINASES_2"/>
    <property type="match status" value="1"/>
</dbReference>
<proteinExistence type="inferred from homology"/>
<gene>
    <name evidence="6" type="ORF">N7Z68_07370</name>
</gene>
<protein>
    <submittedName>
        <fullName evidence="6">Cytidine deaminase</fullName>
    </submittedName>
</protein>
<dbReference type="PANTHER" id="PTHR11644">
    <property type="entry name" value="CYTIDINE DEAMINASE"/>
    <property type="match status" value="1"/>
</dbReference>
<evidence type="ECO:0000313" key="7">
    <source>
        <dbReference type="Proteomes" id="UP001148125"/>
    </source>
</evidence>